<evidence type="ECO:0000313" key="2">
    <source>
        <dbReference type="EMBL" id="KAK0736564.1"/>
    </source>
</evidence>
<name>A0AA40ECQ0_9PEZI</name>
<dbReference type="AlphaFoldDB" id="A0AA40ECQ0"/>
<organism evidence="2 3">
    <name type="scientific">Apiosordaria backusii</name>
    <dbReference type="NCBI Taxonomy" id="314023"/>
    <lineage>
        <taxon>Eukaryota</taxon>
        <taxon>Fungi</taxon>
        <taxon>Dikarya</taxon>
        <taxon>Ascomycota</taxon>
        <taxon>Pezizomycotina</taxon>
        <taxon>Sordariomycetes</taxon>
        <taxon>Sordariomycetidae</taxon>
        <taxon>Sordariales</taxon>
        <taxon>Lasiosphaeriaceae</taxon>
        <taxon>Apiosordaria</taxon>
    </lineage>
</organism>
<sequence length="647" mass="72649">MPPCLFLTVLPREIRDLIYYEYLFTDKGYVLDFEAGKLRMHSGAPIDLALSYTCRILAAEMRGLALRINTVTFSTVTSPALRARAGRFECILRHIRFQEQLLLYRIARSPEFDLKKLEASFPGASRLWPFVWWDLGRYGHRVLTCDPIPPRLTDPLGSVPSAYHMATRQATMAAAALVSRDSVPADPLNERMDGRISVLRLYDLYSDPKTAPAFLSFLETPWAIPTQEEMDMLIQQVGWDLVCHRLRAGDVGDAGDDSDASEASDPSHASHASDGENGSDHAGNDLEDATGDSGDLLPEEVLDPNPRLLSQLSGDFWIEAANNSHFRFSAAAAAIHFLSQMSPTTRRHLRRIILNEDAESSPFPQSHARGLIPFCLENPGLRIERRLSLWGNVFLRHGYGNAWFEFGPLYSFRRLDEVHSTIPECVPPLSELARLSPQWISDCLSFWLAEALVLCEAGMPINVFSLTLDAGPMRETTSHIFHDVVHRDAAWQRAIRTRFGPDGESDGLASSSWVQQNGALWASCRIYKCTGFPEALAALACGTSFRGVHFGSNFDAGAPWSAAEVERLVEKHSECTARELVRSYAKRFEDPDYPMFVDPKQGYQTVPPYPKFFTHFLQHVVVDRSLPYRYGNIDDPDAPDIHWDDDN</sequence>
<protein>
    <submittedName>
        <fullName evidence="2">Uncharacterized protein</fullName>
    </submittedName>
</protein>
<dbReference type="EMBL" id="JAUKTV010000006">
    <property type="protein sequence ID" value="KAK0736564.1"/>
    <property type="molecule type" value="Genomic_DNA"/>
</dbReference>
<accession>A0AA40ECQ0</accession>
<comment type="caution">
    <text evidence="2">The sequence shown here is derived from an EMBL/GenBank/DDBJ whole genome shotgun (WGS) entry which is preliminary data.</text>
</comment>
<proteinExistence type="predicted"/>
<evidence type="ECO:0000256" key="1">
    <source>
        <dbReference type="SAM" id="MobiDB-lite"/>
    </source>
</evidence>
<feature type="compositionally biased region" description="Acidic residues" evidence="1">
    <location>
        <begin position="253"/>
        <end position="262"/>
    </location>
</feature>
<evidence type="ECO:0000313" key="3">
    <source>
        <dbReference type="Proteomes" id="UP001172159"/>
    </source>
</evidence>
<reference evidence="2" key="1">
    <citation type="submission" date="2023-06" db="EMBL/GenBank/DDBJ databases">
        <title>Genome-scale phylogeny and comparative genomics of the fungal order Sordariales.</title>
        <authorList>
            <consortium name="Lawrence Berkeley National Laboratory"/>
            <person name="Hensen N."/>
            <person name="Bonometti L."/>
            <person name="Westerberg I."/>
            <person name="Brannstrom I.O."/>
            <person name="Guillou S."/>
            <person name="Cros-Aarteil S."/>
            <person name="Calhoun S."/>
            <person name="Haridas S."/>
            <person name="Kuo A."/>
            <person name="Mondo S."/>
            <person name="Pangilinan J."/>
            <person name="Riley R."/>
            <person name="Labutti K."/>
            <person name="Andreopoulos B."/>
            <person name="Lipzen A."/>
            <person name="Chen C."/>
            <person name="Yanf M."/>
            <person name="Daum C."/>
            <person name="Ng V."/>
            <person name="Clum A."/>
            <person name="Steindorff A."/>
            <person name="Ohm R."/>
            <person name="Martin F."/>
            <person name="Silar P."/>
            <person name="Natvig D."/>
            <person name="Lalanne C."/>
            <person name="Gautier V."/>
            <person name="Ament-Velasquez S.L."/>
            <person name="Kruys A."/>
            <person name="Hutchinson M.I."/>
            <person name="Powell A.J."/>
            <person name="Barry K."/>
            <person name="Miller A.N."/>
            <person name="Grigoriev I.V."/>
            <person name="Debuchy R."/>
            <person name="Gladieux P."/>
            <person name="Thoren M.H."/>
            <person name="Johannesson H."/>
        </authorList>
    </citation>
    <scope>NUCLEOTIDE SEQUENCE</scope>
    <source>
        <strain evidence="2">CBS 540.89</strain>
    </source>
</reference>
<keyword evidence="3" id="KW-1185">Reference proteome</keyword>
<dbReference type="Proteomes" id="UP001172159">
    <property type="component" value="Unassembled WGS sequence"/>
</dbReference>
<gene>
    <name evidence="2" type="ORF">B0T21DRAFT_367183</name>
</gene>
<feature type="compositionally biased region" description="Basic and acidic residues" evidence="1">
    <location>
        <begin position="271"/>
        <end position="284"/>
    </location>
</feature>
<feature type="region of interest" description="Disordered" evidence="1">
    <location>
        <begin position="253"/>
        <end position="300"/>
    </location>
</feature>